<dbReference type="Gene3D" id="1.20.58.420">
    <property type="entry name" value="AHSP"/>
    <property type="match status" value="1"/>
</dbReference>
<comment type="similarity">
    <text evidence="4">Belongs to the TRAFAC class dynamin-like GTPase superfamily. GB1/RHD3 GTPase family.</text>
</comment>
<evidence type="ECO:0000256" key="1">
    <source>
        <dbReference type="ARBA" id="ARBA00022741"/>
    </source>
</evidence>
<dbReference type="GO" id="GO:0003924">
    <property type="term" value="F:GTPase activity"/>
    <property type="evidence" value="ECO:0007669"/>
    <property type="project" value="InterPro"/>
</dbReference>
<dbReference type="STRING" id="36166.T1H1F4"/>
<dbReference type="PROSITE" id="PS51715">
    <property type="entry name" value="G_GB1_RHD3"/>
    <property type="match status" value="1"/>
</dbReference>
<dbReference type="InterPro" id="IPR030386">
    <property type="entry name" value="G_GB1_RHD3_dom"/>
</dbReference>
<sequence>CFWASFQVLIVHSCGVINQSEYVRKDVSNWLNDGNDEMKGFSWRHGPERETTGILMWSEVFLHESKNEKYAIILMDTQGVFDSQSTAKDCAFIFALSTLISSVQIYNISQQIQENDLQHLQLFTEYGRMVLNKFQNKPFGRLQFLVRDWQWPVTYPYGVDGGNKLLSTFLGTASNQAEDLKSVREHIKSCFSEVECFLMPHPGFEVTSNPYFKGELESINGIYQVLVPLLSAPENLKVKQINGNEIRAQDLITYFKCYMKDLNGDNIPEPKTIMDATAEANHISAISQAKDFYLMAMKKVCDNKEYFSEKELNKEHSNIQKKCIEMLEIIRVVTD</sequence>
<dbReference type="EnsemblMetazoa" id="MESCA010013-RA">
    <property type="protein sequence ID" value="MESCA010013-PA"/>
    <property type="gene ID" value="MESCA010013"/>
</dbReference>
<keyword evidence="2" id="KW-0378">Hydrolase</keyword>
<organism evidence="6 7">
    <name type="scientific">Megaselia scalaris</name>
    <name type="common">Humpbacked fly</name>
    <name type="synonym">Phora scalaris</name>
    <dbReference type="NCBI Taxonomy" id="36166"/>
    <lineage>
        <taxon>Eukaryota</taxon>
        <taxon>Metazoa</taxon>
        <taxon>Ecdysozoa</taxon>
        <taxon>Arthropoda</taxon>
        <taxon>Hexapoda</taxon>
        <taxon>Insecta</taxon>
        <taxon>Pterygota</taxon>
        <taxon>Neoptera</taxon>
        <taxon>Endopterygota</taxon>
        <taxon>Diptera</taxon>
        <taxon>Brachycera</taxon>
        <taxon>Muscomorpha</taxon>
        <taxon>Platypezoidea</taxon>
        <taxon>Phoridae</taxon>
        <taxon>Megaseliini</taxon>
        <taxon>Megaselia</taxon>
    </lineage>
</organism>
<evidence type="ECO:0000256" key="2">
    <source>
        <dbReference type="ARBA" id="ARBA00022801"/>
    </source>
</evidence>
<evidence type="ECO:0000256" key="3">
    <source>
        <dbReference type="ARBA" id="ARBA00023134"/>
    </source>
</evidence>
<dbReference type="OMA" id="CIEMLEI"/>
<evidence type="ECO:0000259" key="5">
    <source>
        <dbReference type="PROSITE" id="PS51715"/>
    </source>
</evidence>
<dbReference type="InterPro" id="IPR036543">
    <property type="entry name" value="Guanylate-bd_C_sf"/>
</dbReference>
<reference evidence="7" key="1">
    <citation type="submission" date="2013-02" db="EMBL/GenBank/DDBJ databases">
        <authorList>
            <person name="Hughes D."/>
        </authorList>
    </citation>
    <scope>NUCLEOTIDE SEQUENCE</scope>
    <source>
        <strain>Durham</strain>
        <strain evidence="7">NC isolate 2 -- Noor lab</strain>
    </source>
</reference>
<keyword evidence="1" id="KW-0547">Nucleotide-binding</keyword>
<keyword evidence="7" id="KW-1185">Reference proteome</keyword>
<name>T1H1F4_MEGSC</name>
<proteinExistence type="inferred from homology"/>
<evidence type="ECO:0000313" key="7">
    <source>
        <dbReference type="Proteomes" id="UP000015102"/>
    </source>
</evidence>
<keyword evidence="3" id="KW-0342">GTP-binding</keyword>
<dbReference type="Pfam" id="PF02263">
    <property type="entry name" value="GBP"/>
    <property type="match status" value="1"/>
</dbReference>
<dbReference type="EMBL" id="CAQQ02181963">
    <property type="status" value="NOT_ANNOTATED_CDS"/>
    <property type="molecule type" value="Genomic_DNA"/>
</dbReference>
<dbReference type="PANTHER" id="PTHR10751">
    <property type="entry name" value="GUANYLATE BINDING PROTEIN"/>
    <property type="match status" value="1"/>
</dbReference>
<dbReference type="SUPFAM" id="SSF48340">
    <property type="entry name" value="Interferon-induced guanylate-binding protein 1 (GBP1), C-terminal domain"/>
    <property type="match status" value="1"/>
</dbReference>
<accession>T1H1F4</accession>
<dbReference type="GO" id="GO:0005525">
    <property type="term" value="F:GTP binding"/>
    <property type="evidence" value="ECO:0007669"/>
    <property type="project" value="UniProtKB-KW"/>
</dbReference>
<protein>
    <recommendedName>
        <fullName evidence="5">GB1/RHD3-type G domain-containing protein</fullName>
    </recommendedName>
</protein>
<dbReference type="Gene3D" id="3.40.50.300">
    <property type="entry name" value="P-loop containing nucleotide triphosphate hydrolases"/>
    <property type="match status" value="1"/>
</dbReference>
<evidence type="ECO:0000313" key="6">
    <source>
        <dbReference type="EnsemblMetazoa" id="MESCA010013-PA"/>
    </source>
</evidence>
<dbReference type="Proteomes" id="UP000015102">
    <property type="component" value="Unassembled WGS sequence"/>
</dbReference>
<dbReference type="AlphaFoldDB" id="T1H1F4"/>
<reference evidence="6" key="2">
    <citation type="submission" date="2015-06" db="UniProtKB">
        <authorList>
            <consortium name="EnsemblMetazoa"/>
        </authorList>
    </citation>
    <scope>IDENTIFICATION</scope>
</reference>
<evidence type="ECO:0000256" key="4">
    <source>
        <dbReference type="PROSITE-ProRule" id="PRU01052"/>
    </source>
</evidence>
<dbReference type="InterPro" id="IPR015894">
    <property type="entry name" value="Guanylate-bd_N"/>
</dbReference>
<dbReference type="HOGENOM" id="CLU_021447_0_1_1"/>
<dbReference type="SUPFAM" id="SSF52540">
    <property type="entry name" value="P-loop containing nucleoside triphosphate hydrolases"/>
    <property type="match status" value="1"/>
</dbReference>
<dbReference type="InterPro" id="IPR027417">
    <property type="entry name" value="P-loop_NTPase"/>
</dbReference>
<feature type="domain" description="GB1/RHD3-type G" evidence="5">
    <location>
        <begin position="1"/>
        <end position="235"/>
    </location>
</feature>
<dbReference type="EMBL" id="CAQQ02181962">
    <property type="status" value="NOT_ANNOTATED_CDS"/>
    <property type="molecule type" value="Genomic_DNA"/>
</dbReference>